<evidence type="ECO:0000313" key="2">
    <source>
        <dbReference type="EMBL" id="QPP09517.1"/>
    </source>
</evidence>
<protein>
    <submittedName>
        <fullName evidence="2">Nucleopolyhedrovirus P10 family protein</fullName>
    </submittedName>
</protein>
<dbReference type="Proteomes" id="UP000595046">
    <property type="component" value="Chromosome"/>
</dbReference>
<dbReference type="KEGG" id="sbat:G4Z16_27355"/>
<feature type="region of interest" description="Disordered" evidence="1">
    <location>
        <begin position="132"/>
        <end position="189"/>
    </location>
</feature>
<accession>A0A7T1TAQ5</accession>
<dbReference type="EMBL" id="CP048882">
    <property type="protein sequence ID" value="QPP09517.1"/>
    <property type="molecule type" value="Genomic_DNA"/>
</dbReference>
<evidence type="ECO:0000256" key="1">
    <source>
        <dbReference type="SAM" id="MobiDB-lite"/>
    </source>
</evidence>
<dbReference type="AlphaFoldDB" id="A0A7T1TAQ5"/>
<organism evidence="2 3">
    <name type="scientific">Streptomyces bathyalis</name>
    <dbReference type="NCBI Taxonomy" id="2710756"/>
    <lineage>
        <taxon>Bacteria</taxon>
        <taxon>Bacillati</taxon>
        <taxon>Actinomycetota</taxon>
        <taxon>Actinomycetes</taxon>
        <taxon>Kitasatosporales</taxon>
        <taxon>Streptomycetaceae</taxon>
        <taxon>Streptomyces</taxon>
    </lineage>
</organism>
<reference evidence="3" key="1">
    <citation type="submission" date="2020-02" db="EMBL/GenBank/DDBJ databases">
        <title>Streptomyces sp. ASO4wet.</title>
        <authorList>
            <person name="Risdian C."/>
            <person name="Landwehr W."/>
            <person name="Schupp P."/>
            <person name="Wink J."/>
        </authorList>
    </citation>
    <scope>NUCLEOTIDE SEQUENCE [LARGE SCALE GENOMIC DNA]</scope>
    <source>
        <strain evidence="3">ASO4wet</strain>
    </source>
</reference>
<gene>
    <name evidence="2" type="ORF">G4Z16_27355</name>
</gene>
<feature type="compositionally biased region" description="Basic and acidic residues" evidence="1">
    <location>
        <begin position="161"/>
        <end position="170"/>
    </location>
</feature>
<name>A0A7T1TAQ5_9ACTN</name>
<sequence>MDAEGLSHAVRQQLGLGRLLPLGDAADGAWLAESTAEAALRRTAGQALPDARLGGLRIRLADPRDTSEPAVPAPPSALPPGPLHIDADFASPPHAPLTTMAELLRAALLTAADRELGLRVVTVDLRVTDLLVSGNGHNGEGTFDRSGETPGGAGGAGAQRQGKDTGERRSHGSRRHPPAPADDPRGAATAQAVISVPGVTRLAPVLGSTPGGPPADAVNVMNVTDRDGRAAGRHLRIQFAVAEGSRALDVARAVRHTAAKAAAWDAEEPDLPVTVAVLVSAIDPAGT</sequence>
<proteinExistence type="predicted"/>
<evidence type="ECO:0000313" key="3">
    <source>
        <dbReference type="Proteomes" id="UP000595046"/>
    </source>
</evidence>
<dbReference type="RefSeq" id="WP_197353292.1">
    <property type="nucleotide sequence ID" value="NZ_CP048882.1"/>
</dbReference>
<keyword evidence="3" id="KW-1185">Reference proteome</keyword>